<dbReference type="AlphaFoldDB" id="A0A9D3Z3D7"/>
<evidence type="ECO:0000256" key="6">
    <source>
        <dbReference type="PROSITE-ProRule" id="PRU01371"/>
    </source>
</evidence>
<feature type="compositionally biased region" description="Basic and acidic residues" evidence="7">
    <location>
        <begin position="38"/>
        <end position="54"/>
    </location>
</feature>
<comment type="caution">
    <text evidence="9">The sequence shown here is derived from an EMBL/GenBank/DDBJ whole genome shotgun (WGS) entry which is preliminary data.</text>
</comment>
<evidence type="ECO:0000256" key="7">
    <source>
        <dbReference type="SAM" id="MobiDB-lite"/>
    </source>
</evidence>
<reference evidence="9" key="1">
    <citation type="journal article" date="2019" name="bioRxiv">
        <title>The Genome of the Zebra Mussel, Dreissena polymorpha: A Resource for Invasive Species Research.</title>
        <authorList>
            <person name="McCartney M.A."/>
            <person name="Auch B."/>
            <person name="Kono T."/>
            <person name="Mallez S."/>
            <person name="Zhang Y."/>
            <person name="Obille A."/>
            <person name="Becker A."/>
            <person name="Abrahante J.E."/>
            <person name="Garbe J."/>
            <person name="Badalamenti J.P."/>
            <person name="Herman A."/>
            <person name="Mangelson H."/>
            <person name="Liachko I."/>
            <person name="Sullivan S."/>
            <person name="Sone E.D."/>
            <person name="Koren S."/>
            <person name="Silverstein K.A.T."/>
            <person name="Beckman K.B."/>
            <person name="Gohl D.M."/>
        </authorList>
    </citation>
    <scope>NUCLEOTIDE SEQUENCE</scope>
    <source>
        <strain evidence="9">Duluth1</strain>
        <tissue evidence="9">Whole animal</tissue>
    </source>
</reference>
<keyword evidence="10" id="KW-1185">Reference proteome</keyword>
<keyword evidence="5" id="KW-0862">Zinc</keyword>
<evidence type="ECO:0000313" key="10">
    <source>
        <dbReference type="Proteomes" id="UP000828390"/>
    </source>
</evidence>
<dbReference type="EMBL" id="JAIWYP010000014">
    <property type="protein sequence ID" value="KAH3709587.1"/>
    <property type="molecule type" value="Genomic_DNA"/>
</dbReference>
<evidence type="ECO:0000256" key="2">
    <source>
        <dbReference type="ARBA" id="ARBA00022723"/>
    </source>
</evidence>
<keyword evidence="4 6" id="KW-0863">Zinc-finger</keyword>
<name>A0A9D3Z3D7_DREPO</name>
<keyword evidence="3" id="KW-0677">Repeat</keyword>
<evidence type="ECO:0000256" key="5">
    <source>
        <dbReference type="ARBA" id="ARBA00022833"/>
    </source>
</evidence>
<comment type="similarity">
    <text evidence="1">Belongs to the ZC2HC1 family.</text>
</comment>
<dbReference type="InterPro" id="IPR049899">
    <property type="entry name" value="Znf_C2HC_C3H"/>
</dbReference>
<evidence type="ECO:0000256" key="4">
    <source>
        <dbReference type="ARBA" id="ARBA00022771"/>
    </source>
</evidence>
<proteinExistence type="inferred from homology"/>
<dbReference type="Gene3D" id="3.30.160.60">
    <property type="entry name" value="Classic Zinc Finger"/>
    <property type="match status" value="1"/>
</dbReference>
<evidence type="ECO:0000313" key="9">
    <source>
        <dbReference type="EMBL" id="KAH3709587.1"/>
    </source>
</evidence>
<dbReference type="Pfam" id="PF13913">
    <property type="entry name" value="zf-C2HC_2"/>
    <property type="match status" value="1"/>
</dbReference>
<feature type="domain" description="C2HC/C3H-type" evidence="8">
    <location>
        <begin position="11"/>
        <end position="40"/>
    </location>
</feature>
<dbReference type="PROSITE" id="PS52027">
    <property type="entry name" value="ZF_C2HC_C3H"/>
    <property type="match status" value="1"/>
</dbReference>
<sequence>MKSFMNIAVSDYVDCPYCSRRFNEKAAERHINFCKEQQKRLTSKREPSQQEKARAAAKTVSAV</sequence>
<dbReference type="Proteomes" id="UP000828390">
    <property type="component" value="Unassembled WGS sequence"/>
</dbReference>
<feature type="region of interest" description="Disordered" evidence="7">
    <location>
        <begin position="38"/>
        <end position="63"/>
    </location>
</feature>
<reference evidence="9" key="2">
    <citation type="submission" date="2020-11" db="EMBL/GenBank/DDBJ databases">
        <authorList>
            <person name="McCartney M.A."/>
            <person name="Auch B."/>
            <person name="Kono T."/>
            <person name="Mallez S."/>
            <person name="Becker A."/>
            <person name="Gohl D.M."/>
            <person name="Silverstein K.A.T."/>
            <person name="Koren S."/>
            <person name="Bechman K.B."/>
            <person name="Herman A."/>
            <person name="Abrahante J.E."/>
            <person name="Garbe J."/>
        </authorList>
    </citation>
    <scope>NUCLEOTIDE SEQUENCE</scope>
    <source>
        <strain evidence="9">Duluth1</strain>
        <tissue evidence="9">Whole animal</tissue>
    </source>
</reference>
<dbReference type="GO" id="GO:0008270">
    <property type="term" value="F:zinc ion binding"/>
    <property type="evidence" value="ECO:0007669"/>
    <property type="project" value="UniProtKB-KW"/>
</dbReference>
<dbReference type="PANTHER" id="PTHR13555">
    <property type="entry name" value="C2H2 ZINC FINGER CGI-62-RELATED"/>
    <property type="match status" value="1"/>
</dbReference>
<organism evidence="9 10">
    <name type="scientific">Dreissena polymorpha</name>
    <name type="common">Zebra mussel</name>
    <name type="synonym">Mytilus polymorpha</name>
    <dbReference type="NCBI Taxonomy" id="45954"/>
    <lineage>
        <taxon>Eukaryota</taxon>
        <taxon>Metazoa</taxon>
        <taxon>Spiralia</taxon>
        <taxon>Lophotrochozoa</taxon>
        <taxon>Mollusca</taxon>
        <taxon>Bivalvia</taxon>
        <taxon>Autobranchia</taxon>
        <taxon>Heteroconchia</taxon>
        <taxon>Euheterodonta</taxon>
        <taxon>Imparidentia</taxon>
        <taxon>Neoheterodontei</taxon>
        <taxon>Myida</taxon>
        <taxon>Dreissenoidea</taxon>
        <taxon>Dreissenidae</taxon>
        <taxon>Dreissena</taxon>
    </lineage>
</organism>
<evidence type="ECO:0000256" key="3">
    <source>
        <dbReference type="ARBA" id="ARBA00022737"/>
    </source>
</evidence>
<gene>
    <name evidence="9" type="ORF">DPMN_069051</name>
</gene>
<accession>A0A9D3Z3D7</accession>
<dbReference type="PANTHER" id="PTHR13555:SF25">
    <property type="entry name" value="ZINC FINGER C2HC DOMAIN-CONTAINING PROTEIN 1A"/>
    <property type="match status" value="1"/>
</dbReference>
<keyword evidence="2" id="KW-0479">Metal-binding</keyword>
<evidence type="ECO:0000256" key="1">
    <source>
        <dbReference type="ARBA" id="ARBA00010843"/>
    </source>
</evidence>
<protein>
    <recommendedName>
        <fullName evidence="8">C2HC/C3H-type domain-containing protein</fullName>
    </recommendedName>
</protein>
<evidence type="ECO:0000259" key="8">
    <source>
        <dbReference type="PROSITE" id="PS52027"/>
    </source>
</evidence>
<dbReference type="InterPro" id="IPR026319">
    <property type="entry name" value="ZC2HC1A/B-like"/>
</dbReference>